<accession>A0ABU5L705</accession>
<dbReference type="Pfam" id="PF00298">
    <property type="entry name" value="Ribosomal_L11"/>
    <property type="match status" value="1"/>
</dbReference>
<feature type="domain" description="Large ribosomal subunit protein uL11 N-terminal" evidence="11">
    <location>
        <begin position="10"/>
        <end position="68"/>
    </location>
</feature>
<dbReference type="Proteomes" id="UP001293791">
    <property type="component" value="Unassembled WGS sequence"/>
</dbReference>
<evidence type="ECO:0000256" key="6">
    <source>
        <dbReference type="ARBA" id="ARBA00023274"/>
    </source>
</evidence>
<dbReference type="SUPFAM" id="SSF46906">
    <property type="entry name" value="Ribosomal protein L11, C-terminal domain"/>
    <property type="match status" value="1"/>
</dbReference>
<keyword evidence="3 7" id="KW-0699">rRNA-binding</keyword>
<keyword evidence="5 7" id="KW-0689">Ribosomal protein</keyword>
<dbReference type="InterPro" id="IPR036796">
    <property type="entry name" value="Ribosomal_uL11_N_sf"/>
</dbReference>
<dbReference type="Gene3D" id="3.30.1550.10">
    <property type="entry name" value="Ribosomal protein L11/L12, N-terminal domain"/>
    <property type="match status" value="1"/>
</dbReference>
<dbReference type="SMART" id="SM00649">
    <property type="entry name" value="RL11"/>
    <property type="match status" value="1"/>
</dbReference>
<dbReference type="EMBL" id="JARGYT010000006">
    <property type="protein sequence ID" value="MDZ5761827.1"/>
    <property type="molecule type" value="Genomic_DNA"/>
</dbReference>
<evidence type="ECO:0000256" key="3">
    <source>
        <dbReference type="ARBA" id="ARBA00022730"/>
    </source>
</evidence>
<evidence type="ECO:0000313" key="12">
    <source>
        <dbReference type="EMBL" id="MDZ5761827.1"/>
    </source>
</evidence>
<evidence type="ECO:0000256" key="8">
    <source>
        <dbReference type="RuleBase" id="RU003978"/>
    </source>
</evidence>
<evidence type="ECO:0000256" key="1">
    <source>
        <dbReference type="ARBA" id="ARBA00010537"/>
    </source>
</evidence>
<evidence type="ECO:0000256" key="7">
    <source>
        <dbReference type="HAMAP-Rule" id="MF_00736"/>
    </source>
</evidence>
<dbReference type="PANTHER" id="PTHR11661:SF1">
    <property type="entry name" value="LARGE RIBOSOMAL SUBUNIT PROTEIN UL11M"/>
    <property type="match status" value="1"/>
</dbReference>
<keyword evidence="6 7" id="KW-0687">Ribonucleoprotein</keyword>
<sequence>MKKRNEASVVKLQIPARQANPAPPIGSALGPKGINIVEFCKRFNEQTKDEEVGTPIPVEISINRDRSFSFIMKLPPVSYMLKKAANITKGSKEVGKGLFVGSVTMDSIIEIAKKKMGDMLVDRLDSAIKMVIGTATSMGIRVLGNEGE</sequence>
<comment type="PTM">
    <text evidence="7 9">One or more lysine residues are methylated.</text>
</comment>
<dbReference type="InterPro" id="IPR036769">
    <property type="entry name" value="Ribosomal_uL11_C_sf"/>
</dbReference>
<dbReference type="PROSITE" id="PS00359">
    <property type="entry name" value="RIBOSOMAL_L11"/>
    <property type="match status" value="1"/>
</dbReference>
<name>A0ABU5L705_9RICK</name>
<keyword evidence="13" id="KW-1185">Reference proteome</keyword>
<feature type="domain" description="Large ribosomal subunit protein uL11 C-terminal" evidence="10">
    <location>
        <begin position="73"/>
        <end position="142"/>
    </location>
</feature>
<comment type="subunit">
    <text evidence="7">Part of the ribosomal stalk of the 50S ribosomal subunit. Interacts with L10 and the large rRNA to form the base of the stalk. L10 forms an elongated spine to which L12 dimers bind in a sequential fashion forming a multimeric L10(L12)X complex.</text>
</comment>
<dbReference type="Pfam" id="PF03946">
    <property type="entry name" value="Ribosomal_L11_N"/>
    <property type="match status" value="1"/>
</dbReference>
<dbReference type="InterPro" id="IPR020783">
    <property type="entry name" value="Ribosomal_uL11_C"/>
</dbReference>
<gene>
    <name evidence="7" type="primary">rplK</name>
    <name evidence="12" type="ORF">Cyrtocomes_00185</name>
</gene>
<comment type="function">
    <text evidence="7 9">Forms part of the ribosomal stalk which helps the ribosome interact with GTP-bound translation factors.</text>
</comment>
<dbReference type="InterPro" id="IPR020785">
    <property type="entry name" value="Ribosomal_uL11_CS"/>
</dbReference>
<dbReference type="SUPFAM" id="SSF54747">
    <property type="entry name" value="Ribosomal L11/L12e N-terminal domain"/>
    <property type="match status" value="1"/>
</dbReference>
<evidence type="ECO:0000259" key="11">
    <source>
        <dbReference type="Pfam" id="PF03946"/>
    </source>
</evidence>
<organism evidence="12 13">
    <name type="scientific">Candidatus Cyrtobacter comes</name>
    <dbReference type="NCBI Taxonomy" id="675776"/>
    <lineage>
        <taxon>Bacteria</taxon>
        <taxon>Pseudomonadati</taxon>
        <taxon>Pseudomonadota</taxon>
        <taxon>Alphaproteobacteria</taxon>
        <taxon>Rickettsiales</taxon>
        <taxon>Candidatus Midichloriaceae</taxon>
        <taxon>Candidatus Cyrtobacter</taxon>
    </lineage>
</organism>
<proteinExistence type="inferred from homology"/>
<dbReference type="CDD" id="cd00349">
    <property type="entry name" value="Ribosomal_L11"/>
    <property type="match status" value="1"/>
</dbReference>
<dbReference type="Gene3D" id="1.10.10.250">
    <property type="entry name" value="Ribosomal protein L11, C-terminal domain"/>
    <property type="match status" value="1"/>
</dbReference>
<evidence type="ECO:0000313" key="13">
    <source>
        <dbReference type="Proteomes" id="UP001293791"/>
    </source>
</evidence>
<keyword evidence="2 7" id="KW-0488">Methylation</keyword>
<protein>
    <recommendedName>
        <fullName evidence="7">Large ribosomal subunit protein uL11</fullName>
    </recommendedName>
</protein>
<reference evidence="12 13" key="1">
    <citation type="submission" date="2023-02" db="EMBL/GenBank/DDBJ databases">
        <title>Host association and intracellularity evolved multiple times independently in the Rickettsiales.</title>
        <authorList>
            <person name="Castelli M."/>
            <person name="Nardi T."/>
            <person name="Gammuto L."/>
            <person name="Bellinzona G."/>
            <person name="Sabaneyeva E."/>
            <person name="Potekhin A."/>
            <person name="Serra V."/>
            <person name="Petroni G."/>
            <person name="Sassera D."/>
        </authorList>
    </citation>
    <scope>NUCLEOTIDE SEQUENCE [LARGE SCALE GENOMIC DNA]</scope>
    <source>
        <strain evidence="12 13">BOD18</strain>
    </source>
</reference>
<dbReference type="RefSeq" id="WP_322497334.1">
    <property type="nucleotide sequence ID" value="NZ_JARGYT010000006.1"/>
</dbReference>
<dbReference type="NCBIfam" id="TIGR01632">
    <property type="entry name" value="L11_bact"/>
    <property type="match status" value="1"/>
</dbReference>
<dbReference type="InterPro" id="IPR020784">
    <property type="entry name" value="Ribosomal_uL11_N"/>
</dbReference>
<keyword evidence="4 7" id="KW-0694">RNA-binding</keyword>
<comment type="caution">
    <text evidence="12">The sequence shown here is derived from an EMBL/GenBank/DDBJ whole genome shotgun (WGS) entry which is preliminary data.</text>
</comment>
<dbReference type="PANTHER" id="PTHR11661">
    <property type="entry name" value="60S RIBOSOMAL PROTEIN L12"/>
    <property type="match status" value="1"/>
</dbReference>
<dbReference type="InterPro" id="IPR000911">
    <property type="entry name" value="Ribosomal_uL11"/>
</dbReference>
<dbReference type="HAMAP" id="MF_00736">
    <property type="entry name" value="Ribosomal_uL11"/>
    <property type="match status" value="1"/>
</dbReference>
<evidence type="ECO:0000259" key="10">
    <source>
        <dbReference type="Pfam" id="PF00298"/>
    </source>
</evidence>
<evidence type="ECO:0000256" key="2">
    <source>
        <dbReference type="ARBA" id="ARBA00022481"/>
    </source>
</evidence>
<evidence type="ECO:0000256" key="9">
    <source>
        <dbReference type="RuleBase" id="RU003979"/>
    </source>
</evidence>
<dbReference type="InterPro" id="IPR006519">
    <property type="entry name" value="Ribosomal_uL11_bac-typ"/>
</dbReference>
<comment type="similarity">
    <text evidence="1 7 8">Belongs to the universal ribosomal protein uL11 family.</text>
</comment>
<evidence type="ECO:0000256" key="4">
    <source>
        <dbReference type="ARBA" id="ARBA00022884"/>
    </source>
</evidence>
<dbReference type="GO" id="GO:0005840">
    <property type="term" value="C:ribosome"/>
    <property type="evidence" value="ECO:0007669"/>
    <property type="project" value="UniProtKB-KW"/>
</dbReference>
<evidence type="ECO:0000256" key="5">
    <source>
        <dbReference type="ARBA" id="ARBA00022980"/>
    </source>
</evidence>